<evidence type="ECO:0000256" key="3">
    <source>
        <dbReference type="ARBA" id="ARBA00023004"/>
    </source>
</evidence>
<accession>A0A9D1F1G8</accession>
<keyword evidence="3" id="KW-0408">Iron</keyword>
<gene>
    <name evidence="6" type="ORF">IAC10_13950</name>
</gene>
<dbReference type="Gene3D" id="3.30.70.20">
    <property type="match status" value="1"/>
</dbReference>
<dbReference type="EMBL" id="DVIU01000283">
    <property type="protein sequence ID" value="HIS37704.1"/>
    <property type="molecule type" value="Genomic_DNA"/>
</dbReference>
<dbReference type="Proteomes" id="UP000823928">
    <property type="component" value="Unassembled WGS sequence"/>
</dbReference>
<evidence type="ECO:0000259" key="5">
    <source>
        <dbReference type="PROSITE" id="PS51379"/>
    </source>
</evidence>
<dbReference type="SUPFAM" id="SSF54862">
    <property type="entry name" value="4Fe-4S ferredoxins"/>
    <property type="match status" value="1"/>
</dbReference>
<dbReference type="GO" id="GO:0051539">
    <property type="term" value="F:4 iron, 4 sulfur cluster binding"/>
    <property type="evidence" value="ECO:0007669"/>
    <property type="project" value="UniProtKB-KW"/>
</dbReference>
<dbReference type="PANTHER" id="PTHR24960:SF79">
    <property type="entry name" value="PHOTOSYSTEM I IRON-SULFUR CENTER"/>
    <property type="match status" value="1"/>
</dbReference>
<keyword evidence="2" id="KW-0479">Metal-binding</keyword>
<proteinExistence type="predicted"/>
<protein>
    <submittedName>
        <fullName evidence="6">4Fe-4S binding protein</fullName>
    </submittedName>
</protein>
<organism evidence="6 7">
    <name type="scientific">Candidatus Scatousia excrementigallinarum</name>
    <dbReference type="NCBI Taxonomy" id="2840935"/>
    <lineage>
        <taxon>Bacteria</taxon>
        <taxon>Candidatus Scatousia</taxon>
    </lineage>
</organism>
<dbReference type="GO" id="GO:0046872">
    <property type="term" value="F:metal ion binding"/>
    <property type="evidence" value="ECO:0007669"/>
    <property type="project" value="UniProtKB-KW"/>
</dbReference>
<evidence type="ECO:0000256" key="1">
    <source>
        <dbReference type="ARBA" id="ARBA00022485"/>
    </source>
</evidence>
<reference evidence="6" key="1">
    <citation type="submission" date="2020-10" db="EMBL/GenBank/DDBJ databases">
        <authorList>
            <person name="Gilroy R."/>
        </authorList>
    </citation>
    <scope>NUCLEOTIDE SEQUENCE</scope>
    <source>
        <strain evidence="6">6276</strain>
    </source>
</reference>
<comment type="caution">
    <text evidence="6">The sequence shown here is derived from an EMBL/GenBank/DDBJ whole genome shotgun (WGS) entry which is preliminary data.</text>
</comment>
<evidence type="ECO:0000313" key="7">
    <source>
        <dbReference type="Proteomes" id="UP000823928"/>
    </source>
</evidence>
<dbReference type="InterPro" id="IPR017900">
    <property type="entry name" value="4Fe4S_Fe_S_CS"/>
</dbReference>
<name>A0A9D1F1G8_9BACT</name>
<dbReference type="InterPro" id="IPR021039">
    <property type="entry name" value="Fe-S-bd_prot_LdpA_C"/>
</dbReference>
<feature type="domain" description="4Fe-4S ferredoxin-type" evidence="5">
    <location>
        <begin position="140"/>
        <end position="161"/>
    </location>
</feature>
<dbReference type="InterPro" id="IPR017896">
    <property type="entry name" value="4Fe4S_Fe-S-bd"/>
</dbReference>
<evidence type="ECO:0000256" key="2">
    <source>
        <dbReference type="ARBA" id="ARBA00022723"/>
    </source>
</evidence>
<sequence length="340" mass="37171">MLADILDGKCFKLVCGAGNEDAAEVEKLVALYSAAGCRFFDLSAKPAIVDAAKRALSGKEAYLCVSVGIKGDPHVNKARIDYEKCVGCGKCSEICPQGAIKYHKVKSIRRLVARNKRVYGSARLAVRQVNASLCPLLAIRCIGCGKCEKVCSKDAISYVPQEVDLKEILPPLIARGIDCIELHAMNDNDNEIAEKWSYINEIFDGMLSVCTARGKLSDEKMVLRIKEMTAGRAPYTTIIQADGFPMSGSQDDYKTTLQAVATAELVQNENIPVYIMLSGGTNSKTAELAKLCGINYHGIAVGTFARKIVKKYIEREDFLTNERIFNEALEIAQKLVNSVV</sequence>
<reference evidence="6" key="2">
    <citation type="journal article" date="2021" name="PeerJ">
        <title>Extensive microbial diversity within the chicken gut microbiome revealed by metagenomics and culture.</title>
        <authorList>
            <person name="Gilroy R."/>
            <person name="Ravi A."/>
            <person name="Getino M."/>
            <person name="Pursley I."/>
            <person name="Horton D.L."/>
            <person name="Alikhan N.F."/>
            <person name="Baker D."/>
            <person name="Gharbi K."/>
            <person name="Hall N."/>
            <person name="Watson M."/>
            <person name="Adriaenssens E.M."/>
            <person name="Foster-Nyarko E."/>
            <person name="Jarju S."/>
            <person name="Secka A."/>
            <person name="Antonio M."/>
            <person name="Oren A."/>
            <person name="Chaudhuri R.R."/>
            <person name="La Ragione R."/>
            <person name="Hildebrand F."/>
            <person name="Pallen M.J."/>
        </authorList>
    </citation>
    <scope>NUCLEOTIDE SEQUENCE</scope>
    <source>
        <strain evidence="6">6276</strain>
    </source>
</reference>
<evidence type="ECO:0000256" key="4">
    <source>
        <dbReference type="ARBA" id="ARBA00023014"/>
    </source>
</evidence>
<dbReference type="AlphaFoldDB" id="A0A9D1F1G8"/>
<dbReference type="PANTHER" id="PTHR24960">
    <property type="entry name" value="PHOTOSYSTEM I IRON-SULFUR CENTER-RELATED"/>
    <property type="match status" value="1"/>
</dbReference>
<keyword evidence="4" id="KW-0411">Iron-sulfur</keyword>
<evidence type="ECO:0000313" key="6">
    <source>
        <dbReference type="EMBL" id="HIS37704.1"/>
    </source>
</evidence>
<feature type="domain" description="4Fe-4S ferredoxin-type" evidence="5">
    <location>
        <begin position="76"/>
        <end position="105"/>
    </location>
</feature>
<dbReference type="Pfam" id="PF13187">
    <property type="entry name" value="Fer4_9"/>
    <property type="match status" value="1"/>
</dbReference>
<dbReference type="PROSITE" id="PS51379">
    <property type="entry name" value="4FE4S_FER_2"/>
    <property type="match status" value="2"/>
</dbReference>
<keyword evidence="1" id="KW-0004">4Fe-4S</keyword>
<dbReference type="InterPro" id="IPR050157">
    <property type="entry name" value="PSI_iron-sulfur_center"/>
</dbReference>
<dbReference type="Pfam" id="PF12617">
    <property type="entry name" value="LdpA_C"/>
    <property type="match status" value="1"/>
</dbReference>
<dbReference type="PROSITE" id="PS00198">
    <property type="entry name" value="4FE4S_FER_1"/>
    <property type="match status" value="1"/>
</dbReference>